<gene>
    <name evidence="1" type="ORF">H744_1c0189</name>
</gene>
<sequence length="110" mass="12778">MKPVESAKVIRQATESKSLKYRKLKPKQQQSNEIHRQKTIETGKLKHHISTKINGYSEIEGQLIYIDLPIAKTDGAVFSLRYSQNSLHCTRNIELKLNKNKKTATFTYRF</sequence>
<dbReference type="KEGG" id="pgb:H744_1c0189"/>
<proteinExistence type="predicted"/>
<name>A0A0C5WQK8_9GAMM</name>
<evidence type="ECO:0000313" key="1">
    <source>
        <dbReference type="EMBL" id="AJR05215.1"/>
    </source>
</evidence>
<dbReference type="HOGENOM" id="CLU_2168605_0_0_6"/>
<dbReference type="EMBL" id="CP005973">
    <property type="protein sequence ID" value="AJR05215.1"/>
    <property type="molecule type" value="Genomic_DNA"/>
</dbReference>
<organism evidence="1 2">
    <name type="scientific">Photobacterium gaetbulicola Gung47</name>
    <dbReference type="NCBI Taxonomy" id="658445"/>
    <lineage>
        <taxon>Bacteria</taxon>
        <taxon>Pseudomonadati</taxon>
        <taxon>Pseudomonadota</taxon>
        <taxon>Gammaproteobacteria</taxon>
        <taxon>Vibrionales</taxon>
        <taxon>Vibrionaceae</taxon>
        <taxon>Photobacterium</taxon>
    </lineage>
</organism>
<dbReference type="PATRIC" id="fig|658445.3.peg.209"/>
<reference evidence="1 2" key="1">
    <citation type="submission" date="2013-05" db="EMBL/GenBank/DDBJ databases">
        <title>Complete genome sequence of the lipase-producing bacterium Photobacterium gaetbulicola Gung47.</title>
        <authorList>
            <person name="Kim Y.-O."/>
        </authorList>
    </citation>
    <scope>NUCLEOTIDE SEQUENCE [LARGE SCALE GENOMIC DNA]</scope>
    <source>
        <strain evidence="1 2">Gung47</strain>
    </source>
</reference>
<dbReference type="Proteomes" id="UP000032303">
    <property type="component" value="Chromosome 1"/>
</dbReference>
<protein>
    <submittedName>
        <fullName evidence="1">Uncharacterized protein</fullName>
    </submittedName>
</protein>
<accession>A0A0C5WQK8</accession>
<keyword evidence="2" id="KW-1185">Reference proteome</keyword>
<evidence type="ECO:0000313" key="2">
    <source>
        <dbReference type="Proteomes" id="UP000032303"/>
    </source>
</evidence>
<dbReference type="AlphaFoldDB" id="A0A0C5WQK8"/>